<comment type="subunit">
    <text evidence="4">Homodimer.</text>
</comment>
<dbReference type="SUPFAM" id="SSF56281">
    <property type="entry name" value="Metallo-hydrolase/oxidoreductase"/>
    <property type="match status" value="1"/>
</dbReference>
<evidence type="ECO:0000256" key="9">
    <source>
        <dbReference type="RuleBase" id="RU000672"/>
    </source>
</evidence>
<comment type="similarity">
    <text evidence="3">Belongs to the metallo-beta-lactamase superfamily. Glyoxalase II family.</text>
</comment>
<comment type="similarity">
    <text evidence="9">Belongs to the copper/topaquinone oxidase family.</text>
</comment>
<evidence type="ECO:0000313" key="13">
    <source>
        <dbReference type="Proteomes" id="UP000288168"/>
    </source>
</evidence>
<keyword evidence="9" id="KW-0186">Copper</keyword>
<dbReference type="Proteomes" id="UP000288168">
    <property type="component" value="Unassembled WGS sequence"/>
</dbReference>
<keyword evidence="9" id="KW-0801">TPQ</keyword>
<dbReference type="PANTHER" id="PTHR10638:SF86">
    <property type="entry name" value="COPPER AMINE OXIDASE 1-RELATED"/>
    <property type="match status" value="1"/>
</dbReference>
<dbReference type="InterPro" id="IPR035680">
    <property type="entry name" value="Clx_II_MBL"/>
</dbReference>
<dbReference type="OrthoDB" id="5152250at2759"/>
<dbReference type="CDD" id="cd07723">
    <property type="entry name" value="hydroxyacylglutathione_hydrolase_MBL-fold"/>
    <property type="match status" value="1"/>
</dbReference>
<dbReference type="InterPro" id="IPR049947">
    <property type="entry name" value="Cu_Am_Ox_Cu-bd"/>
</dbReference>
<evidence type="ECO:0000256" key="4">
    <source>
        <dbReference type="ARBA" id="ARBA00011738"/>
    </source>
</evidence>
<comment type="cofactor">
    <cofactor evidence="9">
        <name>Cu cation</name>
        <dbReference type="ChEBI" id="CHEBI:23378"/>
    </cofactor>
    <text evidence="9">Contains 1 topaquinone per subunit.</text>
</comment>
<dbReference type="InterPro" id="IPR001279">
    <property type="entry name" value="Metallo-B-lactamas"/>
</dbReference>
<keyword evidence="6" id="KW-0378">Hydrolase</keyword>
<dbReference type="AlphaFoldDB" id="A0A428P0I4"/>
<dbReference type="PROSITE" id="PS01165">
    <property type="entry name" value="COPPER_AMINE_OXID_2"/>
    <property type="match status" value="1"/>
</dbReference>
<dbReference type="UniPathway" id="UPA00619">
    <property type="reaction ID" value="UER00676"/>
</dbReference>
<dbReference type="SUPFAM" id="SSF49998">
    <property type="entry name" value="Amine oxidase catalytic domain"/>
    <property type="match status" value="1"/>
</dbReference>
<dbReference type="STRING" id="1325734.A0A428P0I4"/>
<dbReference type="GO" id="GO:0048038">
    <property type="term" value="F:quinone binding"/>
    <property type="evidence" value="ECO:0007669"/>
    <property type="project" value="InterPro"/>
</dbReference>
<comment type="PTM">
    <text evidence="9">Topaquinone (TPQ) is generated by copper-dependent autoxidation of a specific tyrosyl residue.</text>
</comment>
<dbReference type="InterPro" id="IPR000269">
    <property type="entry name" value="Cu_amine_oxidase"/>
</dbReference>
<evidence type="ECO:0000256" key="6">
    <source>
        <dbReference type="ARBA" id="ARBA00022801"/>
    </source>
</evidence>
<dbReference type="GO" id="GO:0005507">
    <property type="term" value="F:copper ion binding"/>
    <property type="evidence" value="ECO:0007669"/>
    <property type="project" value="InterPro"/>
</dbReference>
<comment type="caution">
    <text evidence="12">The sequence shown here is derived from an EMBL/GenBank/DDBJ whole genome shotgun (WGS) entry which is preliminary data.</text>
</comment>
<evidence type="ECO:0000256" key="7">
    <source>
        <dbReference type="ARBA" id="ARBA00022833"/>
    </source>
</evidence>
<dbReference type="Pfam" id="PF01179">
    <property type="entry name" value="Cu_amine_oxid"/>
    <property type="match status" value="1"/>
</dbReference>
<evidence type="ECO:0000256" key="8">
    <source>
        <dbReference type="ARBA" id="ARBA00048032"/>
    </source>
</evidence>
<evidence type="ECO:0000256" key="1">
    <source>
        <dbReference type="ARBA" id="ARBA00001935"/>
    </source>
</evidence>
<comment type="cofactor">
    <cofactor evidence="1">
        <name>Cu cation</name>
        <dbReference type="ChEBI" id="CHEBI:23378"/>
    </cofactor>
</comment>
<dbReference type="InterPro" id="IPR015798">
    <property type="entry name" value="Cu_amine_oxidase_C"/>
</dbReference>
<dbReference type="InterPro" id="IPR036460">
    <property type="entry name" value="Cu_amine_oxidase_C_sf"/>
</dbReference>
<gene>
    <name evidence="12" type="ORF">CEP54_013820</name>
</gene>
<keyword evidence="13" id="KW-1185">Reference proteome</keyword>
<dbReference type="EMBL" id="NKCI01000237">
    <property type="protein sequence ID" value="RSL46497.1"/>
    <property type="molecule type" value="Genomic_DNA"/>
</dbReference>
<dbReference type="PANTHER" id="PTHR10638">
    <property type="entry name" value="COPPER AMINE OXIDASE"/>
    <property type="match status" value="1"/>
</dbReference>
<feature type="domain" description="Metallo-beta-lactamase" evidence="10">
    <location>
        <begin position="212"/>
        <end position="271"/>
    </location>
</feature>
<reference evidence="12 13" key="1">
    <citation type="submission" date="2017-06" db="EMBL/GenBank/DDBJ databases">
        <title>Comparative genomic analysis of Ambrosia Fusariam Clade fungi.</title>
        <authorList>
            <person name="Stajich J.E."/>
            <person name="Carrillo J."/>
            <person name="Kijimoto T."/>
            <person name="Eskalen A."/>
            <person name="O'Donnell K."/>
            <person name="Kasson M."/>
        </authorList>
    </citation>
    <scope>NUCLEOTIDE SEQUENCE [LARGE SCALE GENOMIC DNA]</scope>
    <source>
        <strain evidence="12 13">NRRL62584</strain>
    </source>
</reference>
<dbReference type="GO" id="GO:0008131">
    <property type="term" value="F:primary methylamine oxidase activity"/>
    <property type="evidence" value="ECO:0007669"/>
    <property type="project" value="UniProtKB-EC"/>
</dbReference>
<keyword evidence="9" id="KW-0560">Oxidoreductase</keyword>
<dbReference type="GO" id="GO:0016787">
    <property type="term" value="F:hydrolase activity"/>
    <property type="evidence" value="ECO:0007669"/>
    <property type="project" value="UniProtKB-KW"/>
</dbReference>
<protein>
    <recommendedName>
        <fullName evidence="9">Amine oxidase</fullName>
        <ecNumber evidence="9">1.4.3.-</ecNumber>
    </recommendedName>
</protein>
<keyword evidence="7" id="KW-0862">Zinc</keyword>
<proteinExistence type="inferred from homology"/>
<dbReference type="Gene3D" id="3.60.15.10">
    <property type="entry name" value="Ribonuclease Z/Hydroxyacylglutathione hydrolase-like"/>
    <property type="match status" value="2"/>
</dbReference>
<evidence type="ECO:0000256" key="2">
    <source>
        <dbReference type="ARBA" id="ARBA00001947"/>
    </source>
</evidence>
<dbReference type="Pfam" id="PF00753">
    <property type="entry name" value="Lactamase_B"/>
    <property type="match status" value="1"/>
</dbReference>
<dbReference type="InterPro" id="IPR036866">
    <property type="entry name" value="RibonucZ/Hydroxyglut_hydro"/>
</dbReference>
<keyword evidence="5 9" id="KW-0479">Metal-binding</keyword>
<evidence type="ECO:0000259" key="11">
    <source>
        <dbReference type="Pfam" id="PF01179"/>
    </source>
</evidence>
<dbReference type="EC" id="1.4.3.-" evidence="9"/>
<evidence type="ECO:0000256" key="3">
    <source>
        <dbReference type="ARBA" id="ARBA00006759"/>
    </source>
</evidence>
<comment type="catalytic activity">
    <reaction evidence="8">
        <text>a primary methyl amine + O2 + H2O = an aldehyde + H2O2 + NH4(+)</text>
        <dbReference type="Rhea" id="RHEA:16153"/>
        <dbReference type="ChEBI" id="CHEBI:15377"/>
        <dbReference type="ChEBI" id="CHEBI:15379"/>
        <dbReference type="ChEBI" id="CHEBI:16240"/>
        <dbReference type="ChEBI" id="CHEBI:17478"/>
        <dbReference type="ChEBI" id="CHEBI:28938"/>
        <dbReference type="ChEBI" id="CHEBI:228804"/>
        <dbReference type="EC" id="1.4.3.21"/>
    </reaction>
</comment>
<evidence type="ECO:0000259" key="10">
    <source>
        <dbReference type="Pfam" id="PF00753"/>
    </source>
</evidence>
<dbReference type="Gene3D" id="2.70.98.20">
    <property type="entry name" value="Copper amine oxidase, catalytic domain"/>
    <property type="match status" value="1"/>
</dbReference>
<feature type="domain" description="Copper amine oxidase catalytic" evidence="11">
    <location>
        <begin position="3"/>
        <end position="179"/>
    </location>
</feature>
<accession>A0A428P0I4</accession>
<sequence length="371" mass="41056">MVDAVPSEAPVGSRDNLYGNAFYAKRTRFTTTGEAATDYNGDTSRTWDIVNENRLNEHSGKPVSYKLVSRDVPRLMPKEGSLVWKRAAFARHAVHVTKYADDQLWPAGNHVAQSSGEPSRGLSEWIGDGTESIENTDIVLWHTFGITHFPSPEDFPVMPAEPITLLLRPRHFFSSNPVMDVPPSYSITPSEVASGKGSFDATDRVRRGITDNYAYLVVDQQSKNAVIIDPANPPEVMAVLNDVIQKEGVKLIAILNTHHHWDHAGGNADLIAGLEKPELDVLGGCGRFFEGSASEMHTSLNERLAALPQDTLIYPGHEYTRMNAEFAVSVSQTEAIKRLRRYVDSNPITTGVFTIGDEKVRFQTQLKIPIC</sequence>
<organism evidence="12 13">
    <name type="scientific">Fusarium duplospermum</name>
    <dbReference type="NCBI Taxonomy" id="1325734"/>
    <lineage>
        <taxon>Eukaryota</taxon>
        <taxon>Fungi</taxon>
        <taxon>Dikarya</taxon>
        <taxon>Ascomycota</taxon>
        <taxon>Pezizomycotina</taxon>
        <taxon>Sordariomycetes</taxon>
        <taxon>Hypocreomycetidae</taxon>
        <taxon>Hypocreales</taxon>
        <taxon>Nectriaceae</taxon>
        <taxon>Fusarium</taxon>
        <taxon>Fusarium solani species complex</taxon>
    </lineage>
</organism>
<evidence type="ECO:0000256" key="5">
    <source>
        <dbReference type="ARBA" id="ARBA00022723"/>
    </source>
</evidence>
<dbReference type="GO" id="GO:0009308">
    <property type="term" value="P:amine metabolic process"/>
    <property type="evidence" value="ECO:0007669"/>
    <property type="project" value="UniProtKB-UniRule"/>
</dbReference>
<comment type="cofactor">
    <cofactor evidence="2">
        <name>Zn(2+)</name>
        <dbReference type="ChEBI" id="CHEBI:29105"/>
    </cofactor>
</comment>
<name>A0A428P0I4_9HYPO</name>
<evidence type="ECO:0000313" key="12">
    <source>
        <dbReference type="EMBL" id="RSL46497.1"/>
    </source>
</evidence>